<dbReference type="AlphaFoldDB" id="A0A4Y8MWD4"/>
<dbReference type="RefSeq" id="WP_134465141.1">
    <property type="nucleotide sequence ID" value="NZ_JBHMFL010000064.1"/>
</dbReference>
<evidence type="ECO:0000313" key="3">
    <source>
        <dbReference type="Proteomes" id="UP000297385"/>
    </source>
</evidence>
<dbReference type="GeneID" id="97308552"/>
<sequence length="344" mass="38946">MARKRDREFLHTPVYEELVAGSLSEPDLYSLQPRDVGGALCETIESYFLRLAREHCVSPRTLHKLLIPPGSPMHQASPREGLLASLSGAQKSWYFFMLAERLRVCTKREDVMACTVQSLTRVVQFSSRRGRRHCPLCERDRAFGESWIPFLFEVGCVTSCPVHRVRLVASKCGAENGFSLPERQRSRMPGVCWTCGSLNFRCVNAPVEPSWLSEDWTAKQVAEAVALVTGGDAPKPKCIEKGLSLLWQRAEIDASPDFRNWYTGVVKRRVRRVGREGHATLHDVLYACMVLRLSLRNLLLGKLVFEPAPIMLPDDRLTRSGWVQIALPSTFRRKHQKMVALDAE</sequence>
<gene>
    <name evidence="2" type="ORF">E2553_35050</name>
</gene>
<evidence type="ECO:0000313" key="2">
    <source>
        <dbReference type="EMBL" id="TFE41860.1"/>
    </source>
</evidence>
<comment type="caution">
    <text evidence="2">The sequence shown here is derived from an EMBL/GenBank/DDBJ whole genome shotgun (WGS) entry which is preliminary data.</text>
</comment>
<dbReference type="Pfam" id="PF06527">
    <property type="entry name" value="TniQ"/>
    <property type="match status" value="1"/>
</dbReference>
<protein>
    <recommendedName>
        <fullName evidence="1">TniQ domain-containing protein</fullName>
    </recommendedName>
</protein>
<name>A0A4Y8MWD4_9BURK</name>
<evidence type="ECO:0000259" key="1">
    <source>
        <dbReference type="Pfam" id="PF06527"/>
    </source>
</evidence>
<organism evidence="2 3">
    <name type="scientific">Paraburkholderia dipogonis</name>
    <dbReference type="NCBI Taxonomy" id="1211383"/>
    <lineage>
        <taxon>Bacteria</taxon>
        <taxon>Pseudomonadati</taxon>
        <taxon>Pseudomonadota</taxon>
        <taxon>Betaproteobacteria</taxon>
        <taxon>Burkholderiales</taxon>
        <taxon>Burkholderiaceae</taxon>
        <taxon>Paraburkholderia</taxon>
    </lineage>
</organism>
<accession>A0A4Y8MWD4</accession>
<reference evidence="2 3" key="1">
    <citation type="submission" date="2019-03" db="EMBL/GenBank/DDBJ databases">
        <title>Complete Genome Sequence of Paraburkholderia dipogonis ICMP 19430T, a Nitrogen-fixing Symbiont of the South African Invasive Legume Dipogon lignosus in New Zealand.</title>
        <authorList>
            <person name="De Meyer S.E."/>
        </authorList>
    </citation>
    <scope>NUCLEOTIDE SEQUENCE [LARGE SCALE GENOMIC DNA]</scope>
    <source>
        <strain evidence="2 3">ICMP 19430</strain>
    </source>
</reference>
<dbReference type="InterPro" id="IPR009492">
    <property type="entry name" value="TniQ"/>
</dbReference>
<proteinExistence type="predicted"/>
<feature type="domain" description="TniQ" evidence="1">
    <location>
        <begin position="42"/>
        <end position="167"/>
    </location>
</feature>
<dbReference type="EMBL" id="SNVI01000002">
    <property type="protein sequence ID" value="TFE41860.1"/>
    <property type="molecule type" value="Genomic_DNA"/>
</dbReference>
<dbReference type="Proteomes" id="UP000297385">
    <property type="component" value="Unassembled WGS sequence"/>
</dbReference>